<name>A0A370KZK3_9HYPH</name>
<sequence>MSDAYSCLNLASIRAARTERQPYNYMVADHVIQPDVVEALRDDFPNIRETGFFPEQDVTAKGSFAALLNEMKSREVSEIVSGKLDIDLVEKPKMITIRKLSAAKDGRIHTDSESKIATLLVYLNDSWQASSAGRLRVLRNGQDFDDMAEEISPVVGSLFAFRRADNSWHGHTSFVGERRVVQMTWLRSQADVDRKKSRGSLSHMFKKVFRFG</sequence>
<evidence type="ECO:0000259" key="1">
    <source>
        <dbReference type="Pfam" id="PF13640"/>
    </source>
</evidence>
<dbReference type="OrthoDB" id="8578235at2"/>
<dbReference type="Proteomes" id="UP000255207">
    <property type="component" value="Unassembled WGS sequence"/>
</dbReference>
<accession>A0A370KZK3</accession>
<dbReference type="RefSeq" id="WP_114831894.1">
    <property type="nucleotide sequence ID" value="NZ_QQTO01000010.1"/>
</dbReference>
<evidence type="ECO:0000313" key="2">
    <source>
        <dbReference type="EMBL" id="RDJ20440.1"/>
    </source>
</evidence>
<gene>
    <name evidence="2" type="ORF">DWE98_24255</name>
</gene>
<reference evidence="3" key="1">
    <citation type="submission" date="2018-07" db="EMBL/GenBank/DDBJ databases">
        <authorList>
            <person name="Safronova V.I."/>
            <person name="Chirak E.R."/>
            <person name="Sazanova A.L."/>
        </authorList>
    </citation>
    <scope>NUCLEOTIDE SEQUENCE [LARGE SCALE GENOMIC DNA]</scope>
    <source>
        <strain evidence="3">RCAM04685</strain>
    </source>
</reference>
<keyword evidence="3" id="KW-1185">Reference proteome</keyword>
<feature type="domain" description="Prolyl 4-hydroxylase alpha subunit Fe(2+) 2OG dioxygenase" evidence="1">
    <location>
        <begin position="108"/>
        <end position="187"/>
    </location>
</feature>
<comment type="caution">
    <text evidence="2">The sequence shown here is derived from an EMBL/GenBank/DDBJ whole genome shotgun (WGS) entry which is preliminary data.</text>
</comment>
<organism evidence="2 3">
    <name type="scientific">Bosea caraganae</name>
    <dbReference type="NCBI Taxonomy" id="2763117"/>
    <lineage>
        <taxon>Bacteria</taxon>
        <taxon>Pseudomonadati</taxon>
        <taxon>Pseudomonadota</taxon>
        <taxon>Alphaproteobacteria</taxon>
        <taxon>Hyphomicrobiales</taxon>
        <taxon>Boseaceae</taxon>
        <taxon>Bosea</taxon>
    </lineage>
</organism>
<dbReference type="Gene3D" id="2.60.120.620">
    <property type="entry name" value="q2cbj1_9rhob like domain"/>
    <property type="match status" value="1"/>
</dbReference>
<dbReference type="AlphaFoldDB" id="A0A370KZK3"/>
<dbReference type="Pfam" id="PF13640">
    <property type="entry name" value="2OG-FeII_Oxy_3"/>
    <property type="match status" value="1"/>
</dbReference>
<protein>
    <submittedName>
        <fullName evidence="2">2OG-Fe(II) oxygenase</fullName>
    </submittedName>
</protein>
<dbReference type="InterPro" id="IPR044862">
    <property type="entry name" value="Pro_4_hyd_alph_FE2OG_OXY"/>
</dbReference>
<proteinExistence type="predicted"/>
<evidence type="ECO:0000313" key="3">
    <source>
        <dbReference type="Proteomes" id="UP000255207"/>
    </source>
</evidence>
<dbReference type="EMBL" id="QQTP01000018">
    <property type="protein sequence ID" value="RDJ20440.1"/>
    <property type="molecule type" value="Genomic_DNA"/>
</dbReference>